<feature type="domain" description="HTH gntR-type" evidence="4">
    <location>
        <begin position="257"/>
        <end position="326"/>
    </location>
</feature>
<keyword evidence="6" id="KW-1185">Reference proteome</keyword>
<gene>
    <name evidence="5" type="ORF">FBZ90_101408</name>
</gene>
<dbReference type="AlphaFoldDB" id="A0A560HHY9"/>
<sequence>MGQLYPRPAQPATSPILALNPATDRTAAWMKTANYALIATEMEDDGGLGAITAAAIEDALVEQDWPVNAVCGPESMLASNFGVSVRLVRQAFRILEIRGACRMRRGPSGGLVVQNPQRADAARALASHMRWTGATPAEVWAARRLIEPMALRRAAINRRHLDLPLDTGRLPLGSLVGNPCFALALDSLEQFPGGLCETVTPLRPDLRAAVERGEDERAACLALADLEAREADYFRLHGPDWPRQEPRQAVNGNDPHRNLATAVARRIGADVRYERCRDHDRLGSLPDLAQRYDASLAVMVEAVRILEDLGVVESRRGRGGGVVLSVPSPACIMRMVHGFLAAARLDRLQCDDFTDALNTVVIEQAATLGAGGHMRALESIAQGMEQTPSRPSNLLLYLEMMRGIYDIVGNGVLHTLIRCIAGHKTRIYARDIRVSPRHDPTQDLMRAGQMIIRGVLTGDPATARQGQDITAATCRQVQAEVTGTGTRRIVGSI</sequence>
<dbReference type="GO" id="GO:0003700">
    <property type="term" value="F:DNA-binding transcription factor activity"/>
    <property type="evidence" value="ECO:0007669"/>
    <property type="project" value="InterPro"/>
</dbReference>
<evidence type="ECO:0000313" key="6">
    <source>
        <dbReference type="Proteomes" id="UP000315751"/>
    </source>
</evidence>
<keyword evidence="1" id="KW-0805">Transcription regulation</keyword>
<dbReference type="InterPro" id="IPR000524">
    <property type="entry name" value="Tscrpt_reg_HTH_GntR"/>
</dbReference>
<dbReference type="PANTHER" id="PTHR43537:SF5">
    <property type="entry name" value="UXU OPERON TRANSCRIPTIONAL REGULATOR"/>
    <property type="match status" value="1"/>
</dbReference>
<dbReference type="PROSITE" id="PS50949">
    <property type="entry name" value="HTH_GNTR"/>
    <property type="match status" value="1"/>
</dbReference>
<dbReference type="EMBL" id="VITR01000001">
    <property type="protein sequence ID" value="TWB46073.1"/>
    <property type="molecule type" value="Genomic_DNA"/>
</dbReference>
<evidence type="ECO:0000313" key="5">
    <source>
        <dbReference type="EMBL" id="TWB46073.1"/>
    </source>
</evidence>
<accession>A0A560HHY9</accession>
<organism evidence="5 6">
    <name type="scientific">Nitrospirillum amazonense</name>
    <dbReference type="NCBI Taxonomy" id="28077"/>
    <lineage>
        <taxon>Bacteria</taxon>
        <taxon>Pseudomonadati</taxon>
        <taxon>Pseudomonadota</taxon>
        <taxon>Alphaproteobacteria</taxon>
        <taxon>Rhodospirillales</taxon>
        <taxon>Azospirillaceae</taxon>
        <taxon>Nitrospirillum</taxon>
    </lineage>
</organism>
<dbReference type="PANTHER" id="PTHR43537">
    <property type="entry name" value="TRANSCRIPTIONAL REGULATOR, GNTR FAMILY"/>
    <property type="match status" value="1"/>
</dbReference>
<dbReference type="GO" id="GO:0003677">
    <property type="term" value="F:DNA binding"/>
    <property type="evidence" value="ECO:0007669"/>
    <property type="project" value="UniProtKB-KW"/>
</dbReference>
<evidence type="ECO:0000259" key="4">
    <source>
        <dbReference type="PROSITE" id="PS50949"/>
    </source>
</evidence>
<evidence type="ECO:0000256" key="3">
    <source>
        <dbReference type="ARBA" id="ARBA00023163"/>
    </source>
</evidence>
<proteinExistence type="predicted"/>
<keyword evidence="2 5" id="KW-0238">DNA-binding</keyword>
<protein>
    <submittedName>
        <fullName evidence="5">DNA-binding FadR family transcriptional regulator</fullName>
    </submittedName>
</protein>
<evidence type="ECO:0000256" key="1">
    <source>
        <dbReference type="ARBA" id="ARBA00023015"/>
    </source>
</evidence>
<dbReference type="SMART" id="SM00345">
    <property type="entry name" value="HTH_GNTR"/>
    <property type="match status" value="2"/>
</dbReference>
<dbReference type="InterPro" id="IPR036390">
    <property type="entry name" value="WH_DNA-bd_sf"/>
</dbReference>
<dbReference type="InterPro" id="IPR030489">
    <property type="entry name" value="TR_Rrf2-type_CS"/>
</dbReference>
<dbReference type="PROSITE" id="PS01332">
    <property type="entry name" value="HTH_RRF2_1"/>
    <property type="match status" value="1"/>
</dbReference>
<reference evidence="5 6" key="1">
    <citation type="submission" date="2019-06" db="EMBL/GenBank/DDBJ databases">
        <title>Genomic Encyclopedia of Type Strains, Phase IV (KMG-V): Genome sequencing to study the core and pangenomes of soil and plant-associated prokaryotes.</title>
        <authorList>
            <person name="Whitman W."/>
        </authorList>
    </citation>
    <scope>NUCLEOTIDE SEQUENCE [LARGE SCALE GENOMIC DNA]</scope>
    <source>
        <strain evidence="5 6">BR 11622</strain>
    </source>
</reference>
<comment type="caution">
    <text evidence="5">The sequence shown here is derived from an EMBL/GenBank/DDBJ whole genome shotgun (WGS) entry which is preliminary data.</text>
</comment>
<dbReference type="Proteomes" id="UP000315751">
    <property type="component" value="Unassembled WGS sequence"/>
</dbReference>
<name>A0A560HHY9_9PROT</name>
<dbReference type="InterPro" id="IPR036388">
    <property type="entry name" value="WH-like_DNA-bd_sf"/>
</dbReference>
<dbReference type="Gene3D" id="1.10.10.10">
    <property type="entry name" value="Winged helix-like DNA-binding domain superfamily/Winged helix DNA-binding domain"/>
    <property type="match status" value="2"/>
</dbReference>
<dbReference type="SUPFAM" id="SSF46785">
    <property type="entry name" value="Winged helix' DNA-binding domain"/>
    <property type="match status" value="2"/>
</dbReference>
<dbReference type="OrthoDB" id="9812645at2"/>
<keyword evidence="3" id="KW-0804">Transcription</keyword>
<dbReference type="RefSeq" id="WP_145729357.1">
    <property type="nucleotide sequence ID" value="NZ_VITR01000001.1"/>
</dbReference>
<evidence type="ECO:0000256" key="2">
    <source>
        <dbReference type="ARBA" id="ARBA00023125"/>
    </source>
</evidence>